<evidence type="ECO:0000313" key="1">
    <source>
        <dbReference type="EMBL" id="CAJ2639512.1"/>
    </source>
</evidence>
<protein>
    <submittedName>
        <fullName evidence="1">Uncharacterized protein</fullName>
    </submittedName>
</protein>
<evidence type="ECO:0000313" key="2">
    <source>
        <dbReference type="Proteomes" id="UP001177021"/>
    </source>
</evidence>
<gene>
    <name evidence="1" type="ORF">MILVUS5_LOCUS9520</name>
</gene>
<proteinExistence type="predicted"/>
<sequence>MAKIIKFVCVMIIIFSLFLAATNAERGQFIYCKDDSECQNRECLLPWTQRKCLRFGICVCAMVYPET</sequence>
<organism evidence="1 2">
    <name type="scientific">Trifolium pratense</name>
    <name type="common">Red clover</name>
    <dbReference type="NCBI Taxonomy" id="57577"/>
    <lineage>
        <taxon>Eukaryota</taxon>
        <taxon>Viridiplantae</taxon>
        <taxon>Streptophyta</taxon>
        <taxon>Embryophyta</taxon>
        <taxon>Tracheophyta</taxon>
        <taxon>Spermatophyta</taxon>
        <taxon>Magnoliopsida</taxon>
        <taxon>eudicotyledons</taxon>
        <taxon>Gunneridae</taxon>
        <taxon>Pentapetalae</taxon>
        <taxon>rosids</taxon>
        <taxon>fabids</taxon>
        <taxon>Fabales</taxon>
        <taxon>Fabaceae</taxon>
        <taxon>Papilionoideae</taxon>
        <taxon>50 kb inversion clade</taxon>
        <taxon>NPAAA clade</taxon>
        <taxon>Hologalegina</taxon>
        <taxon>IRL clade</taxon>
        <taxon>Trifolieae</taxon>
        <taxon>Trifolium</taxon>
    </lineage>
</organism>
<keyword evidence="2" id="KW-1185">Reference proteome</keyword>
<name>A0ACB0J7S1_TRIPR</name>
<reference evidence="1" key="1">
    <citation type="submission" date="2023-10" db="EMBL/GenBank/DDBJ databases">
        <authorList>
            <person name="Rodriguez Cubillos JULIANA M."/>
            <person name="De Vega J."/>
        </authorList>
    </citation>
    <scope>NUCLEOTIDE SEQUENCE</scope>
</reference>
<dbReference type="Proteomes" id="UP001177021">
    <property type="component" value="Unassembled WGS sequence"/>
</dbReference>
<dbReference type="EMBL" id="CASHSV030000024">
    <property type="protein sequence ID" value="CAJ2639512.1"/>
    <property type="molecule type" value="Genomic_DNA"/>
</dbReference>
<comment type="caution">
    <text evidence="1">The sequence shown here is derived from an EMBL/GenBank/DDBJ whole genome shotgun (WGS) entry which is preliminary data.</text>
</comment>
<accession>A0ACB0J7S1</accession>